<dbReference type="OrthoDB" id="9791416at2"/>
<reference evidence="2 3" key="1">
    <citation type="submission" date="2016-04" db="EMBL/GenBank/DDBJ databases">
        <authorList>
            <consortium name="Pathogen Informatics"/>
        </authorList>
    </citation>
    <scope>NUCLEOTIDE SEQUENCE [LARGE SCALE GENOMIC DNA]</scope>
    <source>
        <strain evidence="2 3">H050680373</strain>
    </source>
</reference>
<sequence>MLRGRGAEWYLPQTSIKFWPCCRWIHYALTAFEFLVRTHRLQAEEIERIELDSFPMIPYPCFYSNQDPPNLVAAGFSFAHAAAMVVLRVPAGPEWFSASSMSGAAARAIRGKVVVGDDERGYDPANWGLEKNELKVPSRARVYARGTLFEASSDYALGDAWDDAQAYGEHDVVEKFRRLAASAAPGSGAWSAQLDRIVDQILHIEDLPDVRQLTEMLGAPA</sequence>
<organism evidence="2 3">
    <name type="scientific">Bordetella ansorpii</name>
    <dbReference type="NCBI Taxonomy" id="288768"/>
    <lineage>
        <taxon>Bacteria</taxon>
        <taxon>Pseudomonadati</taxon>
        <taxon>Pseudomonadota</taxon>
        <taxon>Betaproteobacteria</taxon>
        <taxon>Burkholderiales</taxon>
        <taxon>Alcaligenaceae</taxon>
        <taxon>Bordetella</taxon>
    </lineage>
</organism>
<dbReference type="InterPro" id="IPR042188">
    <property type="entry name" value="MmgE/PrpD_sf_2"/>
</dbReference>
<protein>
    <submittedName>
        <fullName evidence="2">MmgE/PrpD family</fullName>
    </submittedName>
</protein>
<dbReference type="Gene3D" id="3.30.1330.120">
    <property type="entry name" value="2-methylcitrate dehydratase PrpD"/>
    <property type="match status" value="1"/>
</dbReference>
<name>A0A157SVW1_9BORD</name>
<dbReference type="AlphaFoldDB" id="A0A157SVW1"/>
<keyword evidence="3" id="KW-1185">Reference proteome</keyword>
<feature type="domain" description="MmgE/PrpD C-terminal" evidence="1">
    <location>
        <begin position="19"/>
        <end position="185"/>
    </location>
</feature>
<dbReference type="GO" id="GO:0016829">
    <property type="term" value="F:lyase activity"/>
    <property type="evidence" value="ECO:0007669"/>
    <property type="project" value="InterPro"/>
</dbReference>
<dbReference type="SUPFAM" id="SSF103378">
    <property type="entry name" value="2-methylcitrate dehydratase PrpD"/>
    <property type="match status" value="1"/>
</dbReference>
<dbReference type="Pfam" id="PF19305">
    <property type="entry name" value="MmgE_PrpD_C"/>
    <property type="match status" value="1"/>
</dbReference>
<dbReference type="Proteomes" id="UP000076848">
    <property type="component" value="Unassembled WGS sequence"/>
</dbReference>
<gene>
    <name evidence="2" type="ORF">SAMEA3906486_05189</name>
</gene>
<dbReference type="RefSeq" id="WP_066133744.1">
    <property type="nucleotide sequence ID" value="NZ_FKIF01000010.1"/>
</dbReference>
<accession>A0A157SVW1</accession>
<dbReference type="EMBL" id="FKIF01000010">
    <property type="protein sequence ID" value="SAI74474.1"/>
    <property type="molecule type" value="Genomic_DNA"/>
</dbReference>
<proteinExistence type="predicted"/>
<evidence type="ECO:0000259" key="1">
    <source>
        <dbReference type="Pfam" id="PF19305"/>
    </source>
</evidence>
<dbReference type="STRING" id="288768.SAMEA3906486_05189"/>
<evidence type="ECO:0000313" key="3">
    <source>
        <dbReference type="Proteomes" id="UP000076848"/>
    </source>
</evidence>
<dbReference type="InterPro" id="IPR045337">
    <property type="entry name" value="MmgE_PrpD_C"/>
</dbReference>
<evidence type="ECO:0000313" key="2">
    <source>
        <dbReference type="EMBL" id="SAI74474.1"/>
    </source>
</evidence>
<dbReference type="InterPro" id="IPR036148">
    <property type="entry name" value="MmgE/PrpD_sf"/>
</dbReference>